<feature type="region of interest" description="Disordered" evidence="1">
    <location>
        <begin position="78"/>
        <end position="112"/>
    </location>
</feature>
<evidence type="ECO:0000313" key="3">
    <source>
        <dbReference type="Proteomes" id="UP000190188"/>
    </source>
</evidence>
<gene>
    <name evidence="2" type="ORF">BVG16_00190</name>
</gene>
<name>A0A1T2XMB7_9BACL</name>
<dbReference type="AlphaFoldDB" id="A0A1T2XMB7"/>
<evidence type="ECO:0000256" key="1">
    <source>
        <dbReference type="SAM" id="MobiDB-lite"/>
    </source>
</evidence>
<reference evidence="2 3" key="1">
    <citation type="submission" date="2017-01" db="EMBL/GenBank/DDBJ databases">
        <title>Genome analysis of Paenibacillus selenitrireducens ES3-24.</title>
        <authorList>
            <person name="Xu D."/>
            <person name="Yao R."/>
            <person name="Zheng S."/>
        </authorList>
    </citation>
    <scope>NUCLEOTIDE SEQUENCE [LARGE SCALE GENOMIC DNA]</scope>
    <source>
        <strain evidence="2 3">ES3-24</strain>
    </source>
</reference>
<dbReference type="PANTHER" id="PTHR30510">
    <property type="entry name" value="UPF0229 PROTEIN YEAH"/>
    <property type="match status" value="1"/>
</dbReference>
<evidence type="ECO:0008006" key="4">
    <source>
        <dbReference type="Google" id="ProtNLM"/>
    </source>
</evidence>
<dbReference type="STRING" id="1324314.BVG16_00190"/>
<evidence type="ECO:0000313" key="2">
    <source>
        <dbReference type="EMBL" id="OPA80813.1"/>
    </source>
</evidence>
<organism evidence="2 3">
    <name type="scientific">Paenibacillus selenitireducens</name>
    <dbReference type="NCBI Taxonomy" id="1324314"/>
    <lineage>
        <taxon>Bacteria</taxon>
        <taxon>Bacillati</taxon>
        <taxon>Bacillota</taxon>
        <taxon>Bacilli</taxon>
        <taxon>Bacillales</taxon>
        <taxon>Paenibacillaceae</taxon>
        <taxon>Paenibacillus</taxon>
    </lineage>
</organism>
<accession>A0A1T2XMB7</accession>
<keyword evidence="3" id="KW-1185">Reference proteome</keyword>
<dbReference type="Proteomes" id="UP000190188">
    <property type="component" value="Unassembled WGS sequence"/>
</dbReference>
<comment type="caution">
    <text evidence="2">The sequence shown here is derived from an EMBL/GenBank/DDBJ whole genome shotgun (WGS) entry which is preliminary data.</text>
</comment>
<dbReference type="InterPro" id="IPR006698">
    <property type="entry name" value="UPF0229"/>
</dbReference>
<feature type="compositionally biased region" description="Low complexity" evidence="1">
    <location>
        <begin position="83"/>
        <end position="92"/>
    </location>
</feature>
<proteinExistence type="predicted"/>
<sequence length="222" mass="25068">MDPNMSIVSREDWSLHRKGFQDQSRHQQKVRDAIKQNLPDLVTEENIIMSDGKQIIKVPIRSLDEFRFIYNYNKKKHVGQGDGDSQVGDVLGTDPKSSPGKGDKAGDQPGGDYVEAEVSIEELETLLFEELELPHLQQKDKDQLETTEIRFNDIRRKGIMSNIDKKRTILENLKRNATAGEPGIHGITPEDLRYKTWEEVVTPHSNAVIIAMMDTSGSLGIS</sequence>
<protein>
    <recommendedName>
        <fullName evidence="4">Sporulation protein YhbH</fullName>
    </recommendedName>
</protein>
<dbReference type="Pfam" id="PF04285">
    <property type="entry name" value="DUF444"/>
    <property type="match status" value="2"/>
</dbReference>
<dbReference type="EMBL" id="MSZX01000001">
    <property type="protein sequence ID" value="OPA80813.1"/>
    <property type="molecule type" value="Genomic_DNA"/>
</dbReference>
<dbReference type="PANTHER" id="PTHR30510:SF2">
    <property type="entry name" value="UPF0229 PROTEIN YEAH"/>
    <property type="match status" value="1"/>
</dbReference>